<dbReference type="SUPFAM" id="SSF52317">
    <property type="entry name" value="Class I glutamine amidotransferase-like"/>
    <property type="match status" value="1"/>
</dbReference>
<organism evidence="11 12">
    <name type="scientific">Aerosticca soli</name>
    <dbReference type="NCBI Taxonomy" id="2010829"/>
    <lineage>
        <taxon>Bacteria</taxon>
        <taxon>Pseudomonadati</taxon>
        <taxon>Pseudomonadota</taxon>
        <taxon>Gammaproteobacteria</taxon>
        <taxon>Lysobacterales</taxon>
        <taxon>Rhodanobacteraceae</taxon>
        <taxon>Aerosticca</taxon>
    </lineage>
</organism>
<reference evidence="12" key="2">
    <citation type="submission" date="2018-06" db="EMBL/GenBank/DDBJ databases">
        <title>Genome sequence of Rhodanobacteraceae bacterium strain Dysh456.</title>
        <authorList>
            <person name="Fukui M."/>
        </authorList>
    </citation>
    <scope>NUCLEOTIDE SEQUENCE [LARGE SCALE GENOMIC DNA]</scope>
    <source>
        <strain evidence="12">Dysh456</strain>
    </source>
</reference>
<dbReference type="InterPro" id="IPR029055">
    <property type="entry name" value="Ntn_hydrolases_N"/>
</dbReference>
<dbReference type="GO" id="GO:0016811">
    <property type="term" value="F:hydrolase activity, acting on carbon-nitrogen (but not peptide) bonds, in linear amides"/>
    <property type="evidence" value="ECO:0007669"/>
    <property type="project" value="UniProtKB-ARBA"/>
</dbReference>
<feature type="active site" description="Nucleophile" evidence="7">
    <location>
        <position position="520"/>
    </location>
</feature>
<name>A0A2Z6E6A8_9GAMM</name>
<dbReference type="Pfam" id="PF01112">
    <property type="entry name" value="Asparaginase_2"/>
    <property type="match status" value="1"/>
</dbReference>
<evidence type="ECO:0000256" key="7">
    <source>
        <dbReference type="PIRSR" id="PIRSR600246-1"/>
    </source>
</evidence>
<dbReference type="Pfam" id="PF03575">
    <property type="entry name" value="Peptidase_S51"/>
    <property type="match status" value="1"/>
</dbReference>
<evidence type="ECO:0000256" key="6">
    <source>
        <dbReference type="ARBA" id="ARBA00069124"/>
    </source>
</evidence>
<dbReference type="Gene3D" id="3.40.50.880">
    <property type="match status" value="1"/>
</dbReference>
<dbReference type="InterPro" id="IPR005320">
    <property type="entry name" value="Peptidase_S51"/>
</dbReference>
<dbReference type="Proteomes" id="UP000270530">
    <property type="component" value="Chromosome"/>
</dbReference>
<keyword evidence="10" id="KW-0732">Signal</keyword>
<dbReference type="GO" id="GO:0006508">
    <property type="term" value="P:proteolysis"/>
    <property type="evidence" value="ECO:0007669"/>
    <property type="project" value="UniProtKB-KW"/>
</dbReference>
<dbReference type="FunFam" id="3.60.20.30:FF:000001">
    <property type="entry name" value="Isoaspartyl peptidase/L-asparaginase"/>
    <property type="match status" value="1"/>
</dbReference>
<evidence type="ECO:0000313" key="11">
    <source>
        <dbReference type="EMBL" id="BBD80686.1"/>
    </source>
</evidence>
<keyword evidence="5" id="KW-0720">Serine protease</keyword>
<feature type="chain" id="PRO_5016358929" description="Isoaspartyl peptidase" evidence="10">
    <location>
        <begin position="35"/>
        <end position="663"/>
    </location>
</feature>
<feature type="signal peptide" evidence="10">
    <location>
        <begin position="1"/>
        <end position="34"/>
    </location>
</feature>
<dbReference type="InterPro" id="IPR000246">
    <property type="entry name" value="Peptidase_T2"/>
</dbReference>
<evidence type="ECO:0000313" key="12">
    <source>
        <dbReference type="Proteomes" id="UP000270530"/>
    </source>
</evidence>
<evidence type="ECO:0000256" key="5">
    <source>
        <dbReference type="ARBA" id="ARBA00022825"/>
    </source>
</evidence>
<feature type="binding site" evidence="8">
    <location>
        <begin position="548"/>
        <end position="551"/>
    </location>
    <ligand>
        <name>substrate</name>
    </ligand>
</feature>
<evidence type="ECO:0000256" key="4">
    <source>
        <dbReference type="ARBA" id="ARBA00022813"/>
    </source>
</evidence>
<dbReference type="InterPro" id="IPR029062">
    <property type="entry name" value="Class_I_gatase-like"/>
</dbReference>
<dbReference type="KEGG" id="rbd:ALSL_2055"/>
<keyword evidence="12" id="KW-1185">Reference proteome</keyword>
<dbReference type="PANTHER" id="PTHR10188:SF6">
    <property type="entry name" value="N(4)-(BETA-N-ACETYLGLUCOSAMINYL)-L-ASPARAGINASE"/>
    <property type="match status" value="1"/>
</dbReference>
<evidence type="ECO:0000256" key="10">
    <source>
        <dbReference type="SAM" id="SignalP"/>
    </source>
</evidence>
<dbReference type="GO" id="GO:0008236">
    <property type="term" value="F:serine-type peptidase activity"/>
    <property type="evidence" value="ECO:0007669"/>
    <property type="project" value="UniProtKB-KW"/>
</dbReference>
<keyword evidence="11" id="KW-0031">Aminopeptidase</keyword>
<dbReference type="Gene3D" id="3.60.20.30">
    <property type="entry name" value="(Glycosyl)asparaginase"/>
    <property type="match status" value="1"/>
</dbReference>
<dbReference type="AlphaFoldDB" id="A0A2Z6E6A8"/>
<keyword evidence="4" id="KW-0068">Autocatalytic cleavage</keyword>
<proteinExistence type="inferred from homology"/>
<dbReference type="SUPFAM" id="SSF56235">
    <property type="entry name" value="N-terminal nucleophile aminohydrolases (Ntn hydrolases)"/>
    <property type="match status" value="1"/>
</dbReference>
<sequence length="663" mass="70309">MFAEPVWPRVRRSLRALLPWLMLCGAVLSFDAHADSPRVKTYDYYAIGDVHAPTPGKTSTGLMLMGGGDWVGKAFSWLAAKSGHGHFLILRASGGDELQQEMYHHIGGVVSVETLVFHAREAASDPAVLDIVRHADGIFLAGGDQSNYVRYWKDTPLSALLDAHVRAGKPIGGSSAGLAVLGGHVYGALDGGSLRSHEALRDPLGPGVTLVEDFLHLPYLQYVITDTHFDARQRLGRLIAFLARLQYQGATDVVGLGVDERTALCIEADGSGRVFTARNGYVWLVQPTQPPAPLVAGEPLQVKGWRVTGIGPQSHIDMRDLRVRKPAFRALADAGAGTWSLRGQVQPLLVIHGGAGVERAEMTPEREARARDALALALRRGYARLQAGDSALDAVSAAIVVLEDDPLFNAGRGAVFTHDGRNELDASIMDGPSLAAGAVANVHRVKNPVLLARAVMEKSPHVLLFGDGAEQFAAEQGIALVDPSYFRTEERWQQLQKALKEDAAGKRAATGMATLRHFGTVGAVARDSQGRLAAATSTGGMTDKRWGRVGDSPIIGAGTYANADCAVSGTGWGEYYLRVAAARDICLRMSLLGESAAIAGQAVIEDEIPSLGGDGGAIVLGADGEVAMPFNTEGMYRGWIGSDGVPHVAIYAQDALALPSPAP</sequence>
<dbReference type="CDD" id="cd03145">
    <property type="entry name" value="GAT1_cyanophycinase"/>
    <property type="match status" value="1"/>
</dbReference>
<evidence type="ECO:0000256" key="9">
    <source>
        <dbReference type="PIRSR" id="PIRSR600246-3"/>
    </source>
</evidence>
<dbReference type="CDD" id="cd04701">
    <property type="entry name" value="Asparaginase_2"/>
    <property type="match status" value="1"/>
</dbReference>
<protein>
    <recommendedName>
        <fullName evidence="6">Isoaspartyl peptidase</fullName>
    </recommendedName>
</protein>
<comment type="similarity">
    <text evidence="1">Belongs to the peptidase S51 family.</text>
</comment>
<dbReference type="EMBL" id="AP018560">
    <property type="protein sequence ID" value="BBD80686.1"/>
    <property type="molecule type" value="Genomic_DNA"/>
</dbReference>
<dbReference type="PANTHER" id="PTHR10188">
    <property type="entry name" value="L-ASPARAGINASE"/>
    <property type="match status" value="1"/>
</dbReference>
<feature type="binding site" evidence="8">
    <location>
        <begin position="570"/>
        <end position="573"/>
    </location>
    <ligand>
        <name>substrate</name>
    </ligand>
</feature>
<accession>A0A2Z6E6A8</accession>
<evidence type="ECO:0000256" key="8">
    <source>
        <dbReference type="PIRSR" id="PIRSR600246-2"/>
    </source>
</evidence>
<evidence type="ECO:0000256" key="2">
    <source>
        <dbReference type="ARBA" id="ARBA00022670"/>
    </source>
</evidence>
<evidence type="ECO:0000256" key="3">
    <source>
        <dbReference type="ARBA" id="ARBA00022801"/>
    </source>
</evidence>
<dbReference type="GO" id="GO:0004177">
    <property type="term" value="F:aminopeptidase activity"/>
    <property type="evidence" value="ECO:0007669"/>
    <property type="project" value="UniProtKB-KW"/>
</dbReference>
<reference evidence="12" key="1">
    <citation type="submission" date="2018-04" db="EMBL/GenBank/DDBJ databases">
        <authorList>
            <person name="Watanabe M."/>
            <person name="Kojima H."/>
        </authorList>
    </citation>
    <scope>NUCLEOTIDE SEQUENCE [LARGE SCALE GENOMIC DNA]</scope>
    <source>
        <strain evidence="12">Dysh456</strain>
    </source>
</reference>
<keyword evidence="3" id="KW-0378">Hydrolase</keyword>
<gene>
    <name evidence="11" type="ORF">ALSL_2055</name>
</gene>
<keyword evidence="2" id="KW-0645">Protease</keyword>
<feature type="site" description="Cleavage; by autolysis" evidence="9">
    <location>
        <begin position="519"/>
        <end position="520"/>
    </location>
</feature>
<evidence type="ECO:0000256" key="1">
    <source>
        <dbReference type="ARBA" id="ARBA00006534"/>
    </source>
</evidence>